<dbReference type="GO" id="GO:0003723">
    <property type="term" value="F:RNA binding"/>
    <property type="evidence" value="ECO:0007669"/>
    <property type="project" value="TreeGrafter"/>
</dbReference>
<reference evidence="4" key="2">
    <citation type="submission" date="2015-01" db="EMBL/GenBank/DDBJ databases">
        <title>Evolutionary Origins and Diversification of the Mycorrhizal Mutualists.</title>
        <authorList>
            <consortium name="DOE Joint Genome Institute"/>
            <consortium name="Mycorrhizal Genomics Consortium"/>
            <person name="Kohler A."/>
            <person name="Kuo A."/>
            <person name="Nagy L.G."/>
            <person name="Floudas D."/>
            <person name="Copeland A."/>
            <person name="Barry K.W."/>
            <person name="Cichocki N."/>
            <person name="Veneault-Fourrey C."/>
            <person name="LaButti K."/>
            <person name="Lindquist E.A."/>
            <person name="Lipzen A."/>
            <person name="Lundell T."/>
            <person name="Morin E."/>
            <person name="Murat C."/>
            <person name="Riley R."/>
            <person name="Ohm R."/>
            <person name="Sun H."/>
            <person name="Tunlid A."/>
            <person name="Henrissat B."/>
            <person name="Grigoriev I.V."/>
            <person name="Hibbett D.S."/>
            <person name="Martin F."/>
        </authorList>
    </citation>
    <scope>NUCLEOTIDE SEQUENCE [LARGE SCALE GENOMIC DNA]</scope>
    <source>
        <strain evidence="4">F 1598</strain>
    </source>
</reference>
<proteinExistence type="predicted"/>
<keyword evidence="1" id="KW-0853">WD repeat</keyword>
<dbReference type="SMART" id="SM00320">
    <property type="entry name" value="WD40"/>
    <property type="match status" value="7"/>
</dbReference>
<feature type="repeat" description="WD" evidence="1">
    <location>
        <begin position="233"/>
        <end position="255"/>
    </location>
</feature>
<dbReference type="InParanoid" id="A0A0C3C4J1"/>
<dbReference type="GO" id="GO:0032040">
    <property type="term" value="C:small-subunit processome"/>
    <property type="evidence" value="ECO:0007669"/>
    <property type="project" value="TreeGrafter"/>
</dbReference>
<dbReference type="PROSITE" id="PS50082">
    <property type="entry name" value="WD_REPEATS_2"/>
    <property type="match status" value="1"/>
</dbReference>
<dbReference type="GO" id="GO:0034455">
    <property type="term" value="C:t-UTP complex"/>
    <property type="evidence" value="ECO:0007669"/>
    <property type="project" value="TreeGrafter"/>
</dbReference>
<dbReference type="InterPro" id="IPR036322">
    <property type="entry name" value="WD40_repeat_dom_sf"/>
</dbReference>
<feature type="compositionally biased region" description="Acidic residues" evidence="2">
    <location>
        <begin position="216"/>
        <end position="227"/>
    </location>
</feature>
<dbReference type="InterPro" id="IPR015943">
    <property type="entry name" value="WD40/YVTN_repeat-like_dom_sf"/>
</dbReference>
<dbReference type="SUPFAM" id="SSF50978">
    <property type="entry name" value="WD40 repeat-like"/>
    <property type="match status" value="2"/>
</dbReference>
<dbReference type="GO" id="GO:0030686">
    <property type="term" value="C:90S preribosome"/>
    <property type="evidence" value="ECO:0007669"/>
    <property type="project" value="InterPro"/>
</dbReference>
<dbReference type="STRING" id="765440.A0A0C3C4J1"/>
<dbReference type="PANTHER" id="PTHR44163">
    <property type="entry name" value="U3 SMALL NUCLEOLAR RNA-ASSOCIATED PROTEIN 4 HOMOLOG"/>
    <property type="match status" value="1"/>
</dbReference>
<feature type="compositionally biased region" description="Low complexity" evidence="2">
    <location>
        <begin position="206"/>
        <end position="215"/>
    </location>
</feature>
<evidence type="ECO:0000256" key="1">
    <source>
        <dbReference type="PROSITE-ProRule" id="PRU00221"/>
    </source>
</evidence>
<dbReference type="Pfam" id="PF00400">
    <property type="entry name" value="WD40"/>
    <property type="match status" value="2"/>
</dbReference>
<accession>A0A0C3C4J1</accession>
<keyword evidence="4" id="KW-1185">Reference proteome</keyword>
<sequence>MGDTATFAVHRCRFVDFTPSAITAITFPPLRLPSAKGKSPEVRNQPLKFGIFAVGRANGNIELCEWTGGDRQTQAPQAWVVQKTLAGPFPSKVDSLSFALRDPEDIGPDGVPSCSDLRLFSSGGGSELIEWDLKQGSVRRSIGSQGGSIWSIAVNPASSLLALGCEDGSVRLISLIHDTLTHHRRFDKVKCRILSIAWGPPIPRQSKSPRSAASDESSDSDDDDEKDWSDSWLVTGGSDSSLRKWDVVTGRVVDRMGTDKMRGERTLVWTVGVLGDGTIVSGDSLGMVKFWDSRTCTQLQSFQGHGADVLCLTISPGSTVYTSGVDQKITQFTHIKTPTPGNSSVLHSSSRWVQSCSRRMHSHDVRALAIWPPYSALPSSHKRKFPVDVAPILASGGLDMSVVLTPAAPAASTIVSKVVNPLSTSIVSTFEDSYHRRIAYTSGPSCTSALRIARQAKLMCCARDTGLSIWRILQKQDTSSDEDSLSEPVESRGWEKVLDMELNVRTNIIASAISDDGQWLVVSDLYETKLFALEIESTGDLKPKRIRDLSSILQAHLPKNSISTGGSAFHFTPDSQRLAMATAMSSYILFVDLGTNDTEPHVLRRFDHHRAQNLVGGNRIIKKSKPGRTSTETQEERDGRKKAFELGHNDGLKDDAVMGYADSTDDAMTAITSVSRMAISPDGQWLATTDDLARTYIFNLDSVQHHCVLPSFHQRVQSLTFKSSNPNILTITFPSNSFQIFDVESCTFPEWSKKLISSLPKRFTNIHDPILGVTFDPAATAADPSSQRALFWGSTWICRVTMNEQTNVAMSRKRLRESALAQSGGDPAQKVEEEHQPNNFRMVTHYRPILHVDFLGPGELVVVERPLVDVLATLPPAYFKPKYGAS</sequence>
<dbReference type="Proteomes" id="UP000054166">
    <property type="component" value="Unassembled WGS sequence"/>
</dbReference>
<reference evidence="3 4" key="1">
    <citation type="submission" date="2014-04" db="EMBL/GenBank/DDBJ databases">
        <authorList>
            <consortium name="DOE Joint Genome Institute"/>
            <person name="Kuo A."/>
            <person name="Tarkka M."/>
            <person name="Buscot F."/>
            <person name="Kohler A."/>
            <person name="Nagy L.G."/>
            <person name="Floudas D."/>
            <person name="Copeland A."/>
            <person name="Barry K.W."/>
            <person name="Cichocki N."/>
            <person name="Veneault-Fourrey C."/>
            <person name="LaButti K."/>
            <person name="Lindquist E.A."/>
            <person name="Lipzen A."/>
            <person name="Lundell T."/>
            <person name="Morin E."/>
            <person name="Murat C."/>
            <person name="Sun H."/>
            <person name="Tunlid A."/>
            <person name="Henrissat B."/>
            <person name="Grigoriev I.V."/>
            <person name="Hibbett D.S."/>
            <person name="Martin F."/>
            <person name="Nordberg H.P."/>
            <person name="Cantor M.N."/>
            <person name="Hua S.X."/>
        </authorList>
    </citation>
    <scope>NUCLEOTIDE SEQUENCE [LARGE SCALE GENOMIC DNA]</scope>
    <source>
        <strain evidence="3 4">F 1598</strain>
    </source>
</reference>
<dbReference type="GO" id="GO:0000462">
    <property type="term" value="P:maturation of SSU-rRNA from tricistronic rRNA transcript (SSU-rRNA, 5.8S rRNA, LSU-rRNA)"/>
    <property type="evidence" value="ECO:0007669"/>
    <property type="project" value="InterPro"/>
</dbReference>
<dbReference type="Gene3D" id="2.130.10.10">
    <property type="entry name" value="YVTN repeat-like/Quinoprotein amine dehydrogenase"/>
    <property type="match status" value="2"/>
</dbReference>
<dbReference type="AlphaFoldDB" id="A0A0C3C4J1"/>
<evidence type="ECO:0000256" key="2">
    <source>
        <dbReference type="SAM" id="MobiDB-lite"/>
    </source>
</evidence>
<gene>
    <name evidence="3" type="ORF">PILCRDRAFT_387354</name>
</gene>
<dbReference type="HOGENOM" id="CLU_002392_2_0_1"/>
<organism evidence="3 4">
    <name type="scientific">Piloderma croceum (strain F 1598)</name>
    <dbReference type="NCBI Taxonomy" id="765440"/>
    <lineage>
        <taxon>Eukaryota</taxon>
        <taxon>Fungi</taxon>
        <taxon>Dikarya</taxon>
        <taxon>Basidiomycota</taxon>
        <taxon>Agaricomycotina</taxon>
        <taxon>Agaricomycetes</taxon>
        <taxon>Agaricomycetidae</taxon>
        <taxon>Atheliales</taxon>
        <taxon>Atheliaceae</taxon>
        <taxon>Piloderma</taxon>
    </lineage>
</organism>
<dbReference type="EMBL" id="KN832987">
    <property type="protein sequence ID" value="KIM84552.1"/>
    <property type="molecule type" value="Genomic_DNA"/>
</dbReference>
<name>A0A0C3C4J1_PILCF</name>
<feature type="region of interest" description="Disordered" evidence="2">
    <location>
        <begin position="204"/>
        <end position="230"/>
    </location>
</feature>
<dbReference type="PANTHER" id="PTHR44163:SF1">
    <property type="entry name" value="U3 SMALL NUCLEOLAR RNA-ASSOCIATED PROTEIN 4 HOMOLOG"/>
    <property type="match status" value="1"/>
</dbReference>
<protein>
    <submittedName>
        <fullName evidence="3">Uncharacterized protein</fullName>
    </submittedName>
</protein>
<dbReference type="InterPro" id="IPR046351">
    <property type="entry name" value="UTP4"/>
</dbReference>
<dbReference type="OrthoDB" id="8883818at2759"/>
<dbReference type="FunCoup" id="A0A0C3C4J1">
    <property type="interactions" value="545"/>
</dbReference>
<evidence type="ECO:0000313" key="3">
    <source>
        <dbReference type="EMBL" id="KIM84552.1"/>
    </source>
</evidence>
<evidence type="ECO:0000313" key="4">
    <source>
        <dbReference type="Proteomes" id="UP000054166"/>
    </source>
</evidence>
<dbReference type="InterPro" id="IPR001680">
    <property type="entry name" value="WD40_rpt"/>
</dbReference>